<dbReference type="EMBL" id="AP024702">
    <property type="protein sequence ID" value="BCX46400.1"/>
    <property type="molecule type" value="Genomic_DNA"/>
</dbReference>
<sequence length="142" mass="15276">MVPELHEAGFAGIMGGMASAATSIASCLIVDDHEKMRSLLRSLVGAGIPEIREAGNGAEGLDAFEEHRPDLVLMDIEMPVMDGISATRELVRRHPDAVVVVVTHHNDPAMHELALAAGARAFLLKTKLSQLPHLIRELQTEA</sequence>
<dbReference type="PANTHER" id="PTHR43228:SF1">
    <property type="entry name" value="TWO-COMPONENT RESPONSE REGULATOR ARR22"/>
    <property type="match status" value="1"/>
</dbReference>
<organism evidence="4 5">
    <name type="scientific">Haloferula helveola</name>
    <dbReference type="NCBI Taxonomy" id="490095"/>
    <lineage>
        <taxon>Bacteria</taxon>
        <taxon>Pseudomonadati</taxon>
        <taxon>Verrucomicrobiota</taxon>
        <taxon>Verrucomicrobiia</taxon>
        <taxon>Verrucomicrobiales</taxon>
        <taxon>Verrucomicrobiaceae</taxon>
        <taxon>Haloferula</taxon>
    </lineage>
</organism>
<keyword evidence="2" id="KW-0472">Membrane</keyword>
<feature type="modified residue" description="4-aspartylphosphate" evidence="1">
    <location>
        <position position="75"/>
    </location>
</feature>
<dbReference type="InterPro" id="IPR058245">
    <property type="entry name" value="NreC/VraR/RcsB-like_REC"/>
</dbReference>
<keyword evidence="4" id="KW-0808">Transferase</keyword>
<dbReference type="Proteomes" id="UP001374893">
    <property type="component" value="Chromosome"/>
</dbReference>
<dbReference type="SUPFAM" id="SSF52172">
    <property type="entry name" value="CheY-like"/>
    <property type="match status" value="1"/>
</dbReference>
<gene>
    <name evidence="4" type="ORF">HAHE_03080</name>
</gene>
<evidence type="ECO:0000256" key="1">
    <source>
        <dbReference type="PROSITE-ProRule" id="PRU00169"/>
    </source>
</evidence>
<keyword evidence="5" id="KW-1185">Reference proteome</keyword>
<protein>
    <submittedName>
        <fullName evidence="4">Hybrid sensor histidine kinase/response regulator</fullName>
    </submittedName>
</protein>
<dbReference type="InterPro" id="IPR052048">
    <property type="entry name" value="ST_Response_Regulator"/>
</dbReference>
<dbReference type="InterPro" id="IPR011006">
    <property type="entry name" value="CheY-like_superfamily"/>
</dbReference>
<dbReference type="RefSeq" id="WP_338687969.1">
    <property type="nucleotide sequence ID" value="NZ_AP024702.1"/>
</dbReference>
<dbReference type="CDD" id="cd17535">
    <property type="entry name" value="REC_NarL-like"/>
    <property type="match status" value="1"/>
</dbReference>
<dbReference type="Pfam" id="PF00072">
    <property type="entry name" value="Response_reg"/>
    <property type="match status" value="1"/>
</dbReference>
<keyword evidence="1" id="KW-0597">Phosphoprotein</keyword>
<evidence type="ECO:0000256" key="2">
    <source>
        <dbReference type="SAM" id="Phobius"/>
    </source>
</evidence>
<proteinExistence type="predicted"/>
<keyword evidence="2" id="KW-1133">Transmembrane helix</keyword>
<name>A0ABN6H493_9BACT</name>
<dbReference type="PANTHER" id="PTHR43228">
    <property type="entry name" value="TWO-COMPONENT RESPONSE REGULATOR"/>
    <property type="match status" value="1"/>
</dbReference>
<dbReference type="SMART" id="SM00448">
    <property type="entry name" value="REC"/>
    <property type="match status" value="1"/>
</dbReference>
<keyword evidence="4" id="KW-0418">Kinase</keyword>
<dbReference type="InterPro" id="IPR001789">
    <property type="entry name" value="Sig_transdc_resp-reg_receiver"/>
</dbReference>
<accession>A0ABN6H493</accession>
<evidence type="ECO:0000313" key="5">
    <source>
        <dbReference type="Proteomes" id="UP001374893"/>
    </source>
</evidence>
<keyword evidence="2" id="KW-0812">Transmembrane</keyword>
<feature type="domain" description="Response regulatory" evidence="3">
    <location>
        <begin position="26"/>
        <end position="140"/>
    </location>
</feature>
<reference evidence="4 5" key="1">
    <citation type="submission" date="2021-06" db="EMBL/GenBank/DDBJ databases">
        <title>Complete genome of Haloferula helveola possessing various polysaccharide degrading enzymes.</title>
        <authorList>
            <person name="Takami H."/>
            <person name="Huang C."/>
            <person name="Hamasaki K."/>
        </authorList>
    </citation>
    <scope>NUCLEOTIDE SEQUENCE [LARGE SCALE GENOMIC DNA]</scope>
    <source>
        <strain evidence="4 5">CN-1</strain>
    </source>
</reference>
<evidence type="ECO:0000313" key="4">
    <source>
        <dbReference type="EMBL" id="BCX46400.1"/>
    </source>
</evidence>
<dbReference type="PROSITE" id="PS50110">
    <property type="entry name" value="RESPONSE_REGULATORY"/>
    <property type="match status" value="1"/>
</dbReference>
<dbReference type="Gene3D" id="3.40.50.2300">
    <property type="match status" value="1"/>
</dbReference>
<dbReference type="GO" id="GO:0016301">
    <property type="term" value="F:kinase activity"/>
    <property type="evidence" value="ECO:0007669"/>
    <property type="project" value="UniProtKB-KW"/>
</dbReference>
<evidence type="ECO:0000259" key="3">
    <source>
        <dbReference type="PROSITE" id="PS50110"/>
    </source>
</evidence>
<feature type="transmembrane region" description="Helical" evidence="2">
    <location>
        <begin position="12"/>
        <end position="31"/>
    </location>
</feature>